<reference evidence="3 4" key="1">
    <citation type="submission" date="2023-07" db="EMBL/GenBank/DDBJ databases">
        <title>Genomic Encyclopedia of Type Strains, Phase IV (KMG-IV): sequencing the most valuable type-strain genomes for metagenomic binning, comparative biology and taxonomic classification.</title>
        <authorList>
            <person name="Goeker M."/>
        </authorList>
    </citation>
    <scope>NUCLEOTIDE SEQUENCE [LARGE SCALE GENOMIC DNA]</scope>
    <source>
        <strain evidence="3 4">DSM 19619</strain>
    </source>
</reference>
<dbReference type="InterPro" id="IPR002347">
    <property type="entry name" value="SDR_fam"/>
</dbReference>
<evidence type="ECO:0000256" key="2">
    <source>
        <dbReference type="ARBA" id="ARBA00023002"/>
    </source>
</evidence>
<evidence type="ECO:0000313" key="4">
    <source>
        <dbReference type="Proteomes" id="UP001242480"/>
    </source>
</evidence>
<evidence type="ECO:0000256" key="1">
    <source>
        <dbReference type="ARBA" id="ARBA00006484"/>
    </source>
</evidence>
<dbReference type="SUPFAM" id="SSF51735">
    <property type="entry name" value="NAD(P)-binding Rossmann-fold domains"/>
    <property type="match status" value="1"/>
</dbReference>
<comment type="caution">
    <text evidence="3">The sequence shown here is derived from an EMBL/GenBank/DDBJ whole genome shotgun (WGS) entry which is preliminary data.</text>
</comment>
<dbReference type="Gene3D" id="3.40.50.720">
    <property type="entry name" value="NAD(P)-binding Rossmann-like Domain"/>
    <property type="match status" value="1"/>
</dbReference>
<sequence length="275" mass="29047">MMQLDRSETFVQAPMDRAGPDRGLAVVTGGRRGIGRAICGNLAAAGFDVAVVDLVDDDSAADTVALIRSAGRKGAFYQRDIAQTDGNGAFIGRLESELGSVACLVNNAGVQVSVRGDLLDVTEEAFDRLVDVNLRGTFFFTQAVARAMLARPASAFDRSIITITSANAGLVSPEKGPYCISKAGLSMASQQFALRLADAGICVHEVRPGLIQTDMTADVYEKYSVPVEAGQVSAIRRWGQPEDIARAVTTLAVGAIPFSTGDIFHIGGGMQLHRL</sequence>
<keyword evidence="4" id="KW-1185">Reference proteome</keyword>
<dbReference type="Pfam" id="PF13561">
    <property type="entry name" value="adh_short_C2"/>
    <property type="match status" value="1"/>
</dbReference>
<accession>A0ABU0J593</accession>
<gene>
    <name evidence="3" type="ORF">QO011_001628</name>
</gene>
<comment type="similarity">
    <text evidence="1">Belongs to the short-chain dehydrogenases/reductases (SDR) family.</text>
</comment>
<proteinExistence type="inferred from homology"/>
<protein>
    <submittedName>
        <fullName evidence="3">NAD(P)-dependent dehydrogenase (Short-subunit alcohol dehydrogenase family)</fullName>
    </submittedName>
</protein>
<dbReference type="EMBL" id="JAUSVX010000002">
    <property type="protein sequence ID" value="MDQ0468628.1"/>
    <property type="molecule type" value="Genomic_DNA"/>
</dbReference>
<dbReference type="PRINTS" id="PR00081">
    <property type="entry name" value="GDHRDH"/>
</dbReference>
<dbReference type="InterPro" id="IPR036291">
    <property type="entry name" value="NAD(P)-bd_dom_sf"/>
</dbReference>
<dbReference type="Proteomes" id="UP001242480">
    <property type="component" value="Unassembled WGS sequence"/>
</dbReference>
<organism evidence="3 4">
    <name type="scientific">Labrys wisconsinensis</name>
    <dbReference type="NCBI Taxonomy" id="425677"/>
    <lineage>
        <taxon>Bacteria</taxon>
        <taxon>Pseudomonadati</taxon>
        <taxon>Pseudomonadota</taxon>
        <taxon>Alphaproteobacteria</taxon>
        <taxon>Hyphomicrobiales</taxon>
        <taxon>Xanthobacteraceae</taxon>
        <taxon>Labrys</taxon>
    </lineage>
</organism>
<evidence type="ECO:0000313" key="3">
    <source>
        <dbReference type="EMBL" id="MDQ0468628.1"/>
    </source>
</evidence>
<dbReference type="PANTHER" id="PTHR42760:SF133">
    <property type="entry name" value="3-OXOACYL-[ACYL-CARRIER-PROTEIN] REDUCTASE"/>
    <property type="match status" value="1"/>
</dbReference>
<dbReference type="NCBIfam" id="NF009386">
    <property type="entry name" value="PRK12745.1"/>
    <property type="match status" value="1"/>
</dbReference>
<name>A0ABU0J593_9HYPH</name>
<keyword evidence="2" id="KW-0560">Oxidoreductase</keyword>
<dbReference type="PANTHER" id="PTHR42760">
    <property type="entry name" value="SHORT-CHAIN DEHYDROGENASES/REDUCTASES FAMILY MEMBER"/>
    <property type="match status" value="1"/>
</dbReference>